<proteinExistence type="predicted"/>
<keyword evidence="3" id="KW-0472">Membrane</keyword>
<evidence type="ECO:0000313" key="6">
    <source>
        <dbReference type="Proteomes" id="UP000600365"/>
    </source>
</evidence>
<keyword evidence="3" id="KW-1133">Transmembrane helix</keyword>
<dbReference type="SMART" id="SM01007">
    <property type="entry name" value="Aldolase_II"/>
    <property type="match status" value="1"/>
</dbReference>
<keyword evidence="3" id="KW-0812">Transmembrane</keyword>
<name>A0A918D2C0_9ACTN</name>
<evidence type="ECO:0000256" key="1">
    <source>
        <dbReference type="ARBA" id="ARBA00022723"/>
    </source>
</evidence>
<protein>
    <recommendedName>
        <fullName evidence="4">Class II aldolase/adducin N-terminal domain-containing protein</fullName>
    </recommendedName>
</protein>
<evidence type="ECO:0000259" key="4">
    <source>
        <dbReference type="SMART" id="SM01007"/>
    </source>
</evidence>
<keyword evidence="1" id="KW-0479">Metal-binding</keyword>
<dbReference type="PANTHER" id="PTHR22789">
    <property type="entry name" value="FUCULOSE PHOSPHATE ALDOLASE"/>
    <property type="match status" value="1"/>
</dbReference>
<feature type="transmembrane region" description="Helical" evidence="3">
    <location>
        <begin position="20"/>
        <end position="39"/>
    </location>
</feature>
<organism evidence="5 6">
    <name type="scientific">Streptomyces albiflavescens</name>
    <dbReference type="NCBI Taxonomy" id="1623582"/>
    <lineage>
        <taxon>Bacteria</taxon>
        <taxon>Bacillati</taxon>
        <taxon>Actinomycetota</taxon>
        <taxon>Actinomycetes</taxon>
        <taxon>Kitasatosporales</taxon>
        <taxon>Streptomycetaceae</taxon>
        <taxon>Streptomyces</taxon>
    </lineage>
</organism>
<dbReference type="PANTHER" id="PTHR22789:SF0">
    <property type="entry name" value="3-OXO-TETRONATE 4-PHOSPHATE DECARBOXYLASE-RELATED"/>
    <property type="match status" value="1"/>
</dbReference>
<feature type="domain" description="Class II aldolase/adducin N-terminal" evidence="4">
    <location>
        <begin position="18"/>
        <end position="190"/>
    </location>
</feature>
<dbReference type="GO" id="GO:0005829">
    <property type="term" value="C:cytosol"/>
    <property type="evidence" value="ECO:0007669"/>
    <property type="project" value="TreeGrafter"/>
</dbReference>
<dbReference type="InterPro" id="IPR050197">
    <property type="entry name" value="Aldolase_class_II_sugar_metab"/>
</dbReference>
<dbReference type="Gene3D" id="3.40.225.10">
    <property type="entry name" value="Class II aldolase/adducin N-terminal domain"/>
    <property type="match status" value="1"/>
</dbReference>
<dbReference type="AlphaFoldDB" id="A0A918D2C0"/>
<accession>A0A918D2C0</accession>
<evidence type="ECO:0000313" key="5">
    <source>
        <dbReference type="EMBL" id="GGN58760.1"/>
    </source>
</evidence>
<dbReference type="GO" id="GO:0046872">
    <property type="term" value="F:metal ion binding"/>
    <property type="evidence" value="ECO:0007669"/>
    <property type="project" value="UniProtKB-KW"/>
</dbReference>
<dbReference type="SUPFAM" id="SSF53639">
    <property type="entry name" value="AraD/HMP-PK domain-like"/>
    <property type="match status" value="1"/>
</dbReference>
<gene>
    <name evidence="5" type="ORF">GCM10011579_022490</name>
</gene>
<dbReference type="RefSeq" id="WP_189185768.1">
    <property type="nucleotide sequence ID" value="NZ_BMMM01000003.1"/>
</dbReference>
<dbReference type="Pfam" id="PF00596">
    <property type="entry name" value="Aldolase_II"/>
    <property type="match status" value="1"/>
</dbReference>
<keyword evidence="2" id="KW-0456">Lyase</keyword>
<reference evidence="5 6" key="1">
    <citation type="journal article" date="2014" name="Int. J. Syst. Evol. Microbiol.">
        <title>Complete genome sequence of Corynebacterium casei LMG S-19264T (=DSM 44701T), isolated from a smear-ripened cheese.</title>
        <authorList>
            <consortium name="US DOE Joint Genome Institute (JGI-PGF)"/>
            <person name="Walter F."/>
            <person name="Albersmeier A."/>
            <person name="Kalinowski J."/>
            <person name="Ruckert C."/>
        </authorList>
    </citation>
    <scope>NUCLEOTIDE SEQUENCE [LARGE SCALE GENOMIC DNA]</scope>
    <source>
        <strain evidence="5 6">CGMCC 4.7111</strain>
    </source>
</reference>
<keyword evidence="6" id="KW-1185">Reference proteome</keyword>
<dbReference type="GO" id="GO:0016832">
    <property type="term" value="F:aldehyde-lyase activity"/>
    <property type="evidence" value="ECO:0007669"/>
    <property type="project" value="TreeGrafter"/>
</dbReference>
<dbReference type="EMBL" id="BMMM01000003">
    <property type="protein sequence ID" value="GGN58760.1"/>
    <property type="molecule type" value="Genomic_DNA"/>
</dbReference>
<sequence length="230" mass="23969">MTIRSTTRAQARSATEAAEVVAAARTLAALGLVAAFGHVSARRGDRMLITPAIDLGQATEETLLEIPLDSTALPANAPGEAWIHLAVYQARPDVHAVARAIPESAFAAGAVISRSIPPLHGQGAMLGEAVPVHDDARLMRSAEIAEGAARTLGAADALVLRGNGAVTIGAGPGHAVARMWLLDTACRLHLAARQAGAVHTLTSEEITAWRAAAPPLLDRLWAHLRRTDDP</sequence>
<dbReference type="InterPro" id="IPR001303">
    <property type="entry name" value="Aldolase_II/adducin_N"/>
</dbReference>
<dbReference type="InterPro" id="IPR036409">
    <property type="entry name" value="Aldolase_II/adducin_N_sf"/>
</dbReference>
<dbReference type="GO" id="GO:0019323">
    <property type="term" value="P:pentose catabolic process"/>
    <property type="evidence" value="ECO:0007669"/>
    <property type="project" value="TreeGrafter"/>
</dbReference>
<evidence type="ECO:0000256" key="2">
    <source>
        <dbReference type="ARBA" id="ARBA00023239"/>
    </source>
</evidence>
<dbReference type="Proteomes" id="UP000600365">
    <property type="component" value="Unassembled WGS sequence"/>
</dbReference>
<evidence type="ECO:0000256" key="3">
    <source>
        <dbReference type="SAM" id="Phobius"/>
    </source>
</evidence>
<comment type="caution">
    <text evidence="5">The sequence shown here is derived from an EMBL/GenBank/DDBJ whole genome shotgun (WGS) entry which is preliminary data.</text>
</comment>